<dbReference type="InterPro" id="IPR005798">
    <property type="entry name" value="Cyt_b/b6_C"/>
</dbReference>
<keyword evidence="3 10" id="KW-0349">Heme</keyword>
<proteinExistence type="predicted"/>
<keyword evidence="9 11" id="KW-0472">Membrane</keyword>
<dbReference type="PANTHER" id="PTHR37823">
    <property type="entry name" value="CYTOCHROME C-553-LIKE"/>
    <property type="match status" value="1"/>
</dbReference>
<dbReference type="AlphaFoldDB" id="A0A662Z360"/>
<dbReference type="Proteomes" id="UP000763505">
    <property type="component" value="Unassembled WGS sequence"/>
</dbReference>
<organism evidence="15 16">
    <name type="scientific">Aliicoccus persicus</name>
    <dbReference type="NCBI Taxonomy" id="930138"/>
    <lineage>
        <taxon>Bacteria</taxon>
        <taxon>Bacillati</taxon>
        <taxon>Bacillota</taxon>
        <taxon>Bacilli</taxon>
        <taxon>Bacillales</taxon>
        <taxon>Staphylococcaceae</taxon>
        <taxon>Aliicoccus</taxon>
    </lineage>
</organism>
<dbReference type="InterPro" id="IPR027387">
    <property type="entry name" value="Cytb/b6-like_sf"/>
</dbReference>
<feature type="domain" description="Cytochrome b/b6 C-terminal region profile" evidence="12">
    <location>
        <begin position="27"/>
        <end position="154"/>
    </location>
</feature>
<dbReference type="Pfam" id="PF00032">
    <property type="entry name" value="Cytochrom_B_C"/>
    <property type="match status" value="1"/>
</dbReference>
<dbReference type="InterPro" id="IPR008168">
    <property type="entry name" value="Cyt_C_IC"/>
</dbReference>
<evidence type="ECO:0000256" key="10">
    <source>
        <dbReference type="PROSITE-ProRule" id="PRU00433"/>
    </source>
</evidence>
<evidence type="ECO:0000256" key="5">
    <source>
        <dbReference type="ARBA" id="ARBA00022723"/>
    </source>
</evidence>
<dbReference type="EMBL" id="FOIT01000001">
    <property type="protein sequence ID" value="SEV83520.1"/>
    <property type="molecule type" value="Genomic_DNA"/>
</dbReference>
<evidence type="ECO:0000313" key="16">
    <source>
        <dbReference type="Proteomes" id="UP000243605"/>
    </source>
</evidence>
<evidence type="ECO:0000259" key="13">
    <source>
        <dbReference type="PROSITE" id="PS51007"/>
    </source>
</evidence>
<dbReference type="InterPro" id="IPR009056">
    <property type="entry name" value="Cyt_c-like_dom"/>
</dbReference>
<dbReference type="InterPro" id="IPR036909">
    <property type="entry name" value="Cyt_c-like_dom_sf"/>
</dbReference>
<evidence type="ECO:0000256" key="4">
    <source>
        <dbReference type="ARBA" id="ARBA00022692"/>
    </source>
</evidence>
<dbReference type="PROSITE" id="PS51007">
    <property type="entry name" value="CYTC"/>
    <property type="match status" value="1"/>
</dbReference>
<evidence type="ECO:0000256" key="6">
    <source>
        <dbReference type="ARBA" id="ARBA00022982"/>
    </source>
</evidence>
<dbReference type="Gene3D" id="1.10.760.10">
    <property type="entry name" value="Cytochrome c-like domain"/>
    <property type="match status" value="1"/>
</dbReference>
<dbReference type="GO" id="GO:0009055">
    <property type="term" value="F:electron transfer activity"/>
    <property type="evidence" value="ECO:0007669"/>
    <property type="project" value="InterPro"/>
</dbReference>
<dbReference type="InterPro" id="IPR036150">
    <property type="entry name" value="Cyt_b/b6_C_sf"/>
</dbReference>
<sequence length="256" mass="28925">MKRGKGLTFVGDSRIQKYDKPRLSRDYSEFPGRTEEFWPDFLLKEWMTGAVFLIGFLCLTVAHPAPLERMADPTDTGYVPLPDWYFLFLYQILKYTYASGPFNVIGAVIMPGIAFSALLLAPWLDTNKERHWLKRPIASSMMILAVGLIFYTTWESVAYHDWEQQNQQGQIVFSNLDADDPVFQELVRTNCTSCHGGELTGGSGPELIEKEMSVEHVSAFVTNGSENMPAFEDTLTEEEIQAISEFIANLELTAAE</sequence>
<dbReference type="Proteomes" id="UP000243605">
    <property type="component" value="Unassembled WGS sequence"/>
</dbReference>
<dbReference type="SUPFAM" id="SSF46626">
    <property type="entry name" value="Cytochrome c"/>
    <property type="match status" value="1"/>
</dbReference>
<feature type="domain" description="Cytochrome c" evidence="13">
    <location>
        <begin position="164"/>
        <end position="251"/>
    </location>
</feature>
<keyword evidence="8 10" id="KW-0408">Iron</keyword>
<evidence type="ECO:0000256" key="11">
    <source>
        <dbReference type="SAM" id="Phobius"/>
    </source>
</evidence>
<feature type="transmembrane region" description="Helical" evidence="11">
    <location>
        <begin position="104"/>
        <end position="124"/>
    </location>
</feature>
<gene>
    <name evidence="14" type="ORF">K8V35_04315</name>
    <name evidence="15" type="ORF">SAMN05192557_0349</name>
</gene>
<dbReference type="SUPFAM" id="SSF81648">
    <property type="entry name" value="a domain/subunit of cytochrome bc1 complex (Ubiquinol-cytochrome c reductase)"/>
    <property type="match status" value="1"/>
</dbReference>
<keyword evidence="4 11" id="KW-0812">Transmembrane</keyword>
<reference evidence="14" key="3">
    <citation type="submission" date="2021-09" db="EMBL/GenBank/DDBJ databases">
        <authorList>
            <person name="Gilroy R."/>
        </authorList>
    </citation>
    <scope>NUCLEOTIDE SEQUENCE</scope>
    <source>
        <strain evidence="14">6019</strain>
    </source>
</reference>
<protein>
    <submittedName>
        <fullName evidence="14">C-type cytochrome</fullName>
    </submittedName>
    <submittedName>
        <fullName evidence="15">Menaquinol-cytochrome c reductase cytochrome b/c subunit</fullName>
    </submittedName>
</protein>
<dbReference type="GO" id="GO:0016020">
    <property type="term" value="C:membrane"/>
    <property type="evidence" value="ECO:0007669"/>
    <property type="project" value="UniProtKB-SubCell"/>
</dbReference>
<dbReference type="EMBL" id="DYYI01000045">
    <property type="protein sequence ID" value="HJE19555.1"/>
    <property type="molecule type" value="Genomic_DNA"/>
</dbReference>
<dbReference type="OrthoDB" id="2380469at2"/>
<keyword evidence="7 11" id="KW-1133">Transmembrane helix</keyword>
<dbReference type="PRINTS" id="PR00605">
    <property type="entry name" value="CYTCHROMECIC"/>
</dbReference>
<evidence type="ECO:0000256" key="8">
    <source>
        <dbReference type="ARBA" id="ARBA00023004"/>
    </source>
</evidence>
<keyword evidence="6" id="KW-0249">Electron transport</keyword>
<keyword evidence="5 10" id="KW-0479">Metal-binding</keyword>
<dbReference type="GO" id="GO:0016491">
    <property type="term" value="F:oxidoreductase activity"/>
    <property type="evidence" value="ECO:0007669"/>
    <property type="project" value="InterPro"/>
</dbReference>
<reference evidence="14" key="2">
    <citation type="journal article" date="2021" name="PeerJ">
        <title>Extensive microbial diversity within the chicken gut microbiome revealed by metagenomics and culture.</title>
        <authorList>
            <person name="Gilroy R."/>
            <person name="Ravi A."/>
            <person name="Getino M."/>
            <person name="Pursley I."/>
            <person name="Horton D.L."/>
            <person name="Alikhan N.F."/>
            <person name="Baker D."/>
            <person name="Gharbi K."/>
            <person name="Hall N."/>
            <person name="Watson M."/>
            <person name="Adriaenssens E.M."/>
            <person name="Foster-Nyarko E."/>
            <person name="Jarju S."/>
            <person name="Secka A."/>
            <person name="Antonio M."/>
            <person name="Oren A."/>
            <person name="Chaudhuri R.R."/>
            <person name="La Ragione R."/>
            <person name="Hildebrand F."/>
            <person name="Pallen M.J."/>
        </authorList>
    </citation>
    <scope>NUCLEOTIDE SEQUENCE</scope>
    <source>
        <strain evidence="14">6019</strain>
    </source>
</reference>
<evidence type="ECO:0000256" key="2">
    <source>
        <dbReference type="ARBA" id="ARBA00022448"/>
    </source>
</evidence>
<dbReference type="PROSITE" id="PS51003">
    <property type="entry name" value="CYTB_CTER"/>
    <property type="match status" value="1"/>
</dbReference>
<evidence type="ECO:0000259" key="12">
    <source>
        <dbReference type="PROSITE" id="PS51003"/>
    </source>
</evidence>
<evidence type="ECO:0000256" key="7">
    <source>
        <dbReference type="ARBA" id="ARBA00022989"/>
    </source>
</evidence>
<reference evidence="15 16" key="1">
    <citation type="submission" date="2016-10" db="EMBL/GenBank/DDBJ databases">
        <authorList>
            <person name="Varghese N."/>
            <person name="Submissions S."/>
        </authorList>
    </citation>
    <scope>NUCLEOTIDE SEQUENCE [LARGE SCALE GENOMIC DNA]</scope>
    <source>
        <strain evidence="15 16">IBRC-M10081</strain>
    </source>
</reference>
<dbReference type="Gene3D" id="1.20.810.10">
    <property type="entry name" value="Cytochrome Bc1 Complex, Chain C"/>
    <property type="match status" value="1"/>
</dbReference>
<keyword evidence="16" id="KW-1185">Reference proteome</keyword>
<evidence type="ECO:0000313" key="15">
    <source>
        <dbReference type="EMBL" id="SEV83520.1"/>
    </source>
</evidence>
<dbReference type="RefSeq" id="WP_091473309.1">
    <property type="nucleotide sequence ID" value="NZ_FOIT01000001.1"/>
</dbReference>
<dbReference type="PANTHER" id="PTHR37823:SF4">
    <property type="entry name" value="MENAQUINOL-CYTOCHROME C REDUCTASE CYTOCHROME B_C SUBUNIT"/>
    <property type="match status" value="1"/>
</dbReference>
<dbReference type="InterPro" id="IPR051811">
    <property type="entry name" value="Cytochrome_c550/c551-like"/>
</dbReference>
<evidence type="ECO:0000256" key="9">
    <source>
        <dbReference type="ARBA" id="ARBA00023136"/>
    </source>
</evidence>
<accession>A0A662Z360</accession>
<evidence type="ECO:0000256" key="1">
    <source>
        <dbReference type="ARBA" id="ARBA00004141"/>
    </source>
</evidence>
<dbReference type="GO" id="GO:0020037">
    <property type="term" value="F:heme binding"/>
    <property type="evidence" value="ECO:0007669"/>
    <property type="project" value="InterPro"/>
</dbReference>
<name>A0A662Z360_9STAP</name>
<evidence type="ECO:0000313" key="14">
    <source>
        <dbReference type="EMBL" id="HJE19555.1"/>
    </source>
</evidence>
<comment type="subcellular location">
    <subcellularLocation>
        <location evidence="1">Membrane</location>
        <topology evidence="1">Multi-pass membrane protein</topology>
    </subcellularLocation>
</comment>
<evidence type="ECO:0000256" key="3">
    <source>
        <dbReference type="ARBA" id="ARBA00022617"/>
    </source>
</evidence>
<dbReference type="Pfam" id="PF13442">
    <property type="entry name" value="Cytochrome_CBB3"/>
    <property type="match status" value="1"/>
</dbReference>
<dbReference type="GO" id="GO:0005506">
    <property type="term" value="F:iron ion binding"/>
    <property type="evidence" value="ECO:0007669"/>
    <property type="project" value="InterPro"/>
</dbReference>
<feature type="transmembrane region" description="Helical" evidence="11">
    <location>
        <begin position="136"/>
        <end position="154"/>
    </location>
</feature>
<keyword evidence="2" id="KW-0813">Transport</keyword>